<dbReference type="InterPro" id="IPR007712">
    <property type="entry name" value="RelE/ParE_toxin"/>
</dbReference>
<evidence type="ECO:0000256" key="2">
    <source>
        <dbReference type="ARBA" id="ARBA00022649"/>
    </source>
</evidence>
<keyword evidence="2" id="KW-1277">Toxin-antitoxin system</keyword>
<protein>
    <recommendedName>
        <fullName evidence="5">Plasmid stabilization protein</fullName>
    </recommendedName>
</protein>
<accession>A0A259TX28</accession>
<dbReference type="RefSeq" id="WP_179271021.1">
    <property type="nucleotide sequence ID" value="NZ_MQWB01000001.1"/>
</dbReference>
<proteinExistence type="inferred from homology"/>
<dbReference type="PANTHER" id="PTHR33755">
    <property type="entry name" value="TOXIN PARE1-RELATED"/>
    <property type="match status" value="1"/>
</dbReference>
<dbReference type="EMBL" id="MQWB01000001">
    <property type="protein sequence ID" value="OZC02319.1"/>
    <property type="molecule type" value="Genomic_DNA"/>
</dbReference>
<evidence type="ECO:0000313" key="3">
    <source>
        <dbReference type="EMBL" id="OZC02319.1"/>
    </source>
</evidence>
<name>A0A259TX28_9BACT</name>
<gene>
    <name evidence="3" type="ORF">BSZ36_04605</name>
</gene>
<organism evidence="3 4">
    <name type="scientific">Rubricoccus marinus</name>
    <dbReference type="NCBI Taxonomy" id="716817"/>
    <lineage>
        <taxon>Bacteria</taxon>
        <taxon>Pseudomonadati</taxon>
        <taxon>Rhodothermota</taxon>
        <taxon>Rhodothermia</taxon>
        <taxon>Rhodothermales</taxon>
        <taxon>Rubricoccaceae</taxon>
        <taxon>Rubricoccus</taxon>
    </lineage>
</organism>
<comment type="caution">
    <text evidence="3">The sequence shown here is derived from an EMBL/GenBank/DDBJ whole genome shotgun (WGS) entry which is preliminary data.</text>
</comment>
<dbReference type="InterPro" id="IPR051803">
    <property type="entry name" value="TA_system_RelE-like_toxin"/>
</dbReference>
<dbReference type="Proteomes" id="UP000216446">
    <property type="component" value="Unassembled WGS sequence"/>
</dbReference>
<dbReference type="SUPFAM" id="SSF143011">
    <property type="entry name" value="RelE-like"/>
    <property type="match status" value="1"/>
</dbReference>
<dbReference type="InParanoid" id="A0A259TX28"/>
<keyword evidence="4" id="KW-1185">Reference proteome</keyword>
<dbReference type="AlphaFoldDB" id="A0A259TX28"/>
<dbReference type="InterPro" id="IPR035093">
    <property type="entry name" value="RelE/ParE_toxin_dom_sf"/>
</dbReference>
<dbReference type="Gene3D" id="3.30.2310.20">
    <property type="entry name" value="RelE-like"/>
    <property type="match status" value="1"/>
</dbReference>
<dbReference type="Pfam" id="PF05016">
    <property type="entry name" value="ParE_toxin"/>
    <property type="match status" value="1"/>
</dbReference>
<comment type="similarity">
    <text evidence="1">Belongs to the RelE toxin family.</text>
</comment>
<reference evidence="3 4" key="1">
    <citation type="submission" date="2016-11" db="EMBL/GenBank/DDBJ databases">
        <title>Study of marine rhodopsin-containing bacteria.</title>
        <authorList>
            <person name="Yoshizawa S."/>
            <person name="Kumagai Y."/>
            <person name="Kogure K."/>
        </authorList>
    </citation>
    <scope>NUCLEOTIDE SEQUENCE [LARGE SCALE GENOMIC DNA]</scope>
    <source>
        <strain evidence="3 4">SG-29</strain>
    </source>
</reference>
<evidence type="ECO:0000256" key="1">
    <source>
        <dbReference type="ARBA" id="ARBA00006226"/>
    </source>
</evidence>
<evidence type="ECO:0000313" key="4">
    <source>
        <dbReference type="Proteomes" id="UP000216446"/>
    </source>
</evidence>
<evidence type="ECO:0008006" key="5">
    <source>
        <dbReference type="Google" id="ProtNLM"/>
    </source>
</evidence>
<sequence>MANVRWSHEAIDDLHAIGAYFERTSPQYARSIVARLYSAPEALAEHPHLGRSLPETEIEHVRELVRDGYRIVYLVSEGEVEVLAVLHGRQDLRQRLRRET</sequence>